<dbReference type="PANTHER" id="PTHR25465:SF5">
    <property type="entry name" value="E3 UBIQUITIN_ISG15 LIGASE TRIM25-RELATED"/>
    <property type="match status" value="1"/>
</dbReference>
<dbReference type="InterPro" id="IPR001870">
    <property type="entry name" value="B30.2/SPRY"/>
</dbReference>
<dbReference type="SMART" id="SM00336">
    <property type="entry name" value="BBOX"/>
    <property type="match status" value="1"/>
</dbReference>
<evidence type="ECO:0000256" key="6">
    <source>
        <dbReference type="PROSITE-ProRule" id="PRU00024"/>
    </source>
</evidence>
<dbReference type="PANTHER" id="PTHR25465">
    <property type="entry name" value="B-BOX DOMAIN CONTAINING"/>
    <property type="match status" value="1"/>
</dbReference>
<keyword evidence="4" id="KW-0862">Zinc</keyword>
<dbReference type="InterPro" id="IPR043136">
    <property type="entry name" value="B30.2/SPRY_sf"/>
</dbReference>
<dbReference type="InterPro" id="IPR058030">
    <property type="entry name" value="TRIM8/14/16/25/29/45/65_CC"/>
</dbReference>
<dbReference type="GO" id="GO:0008270">
    <property type="term" value="F:zinc ion binding"/>
    <property type="evidence" value="ECO:0007669"/>
    <property type="project" value="UniProtKB-KW"/>
</dbReference>
<dbReference type="Pfam" id="PF13765">
    <property type="entry name" value="PRY"/>
    <property type="match status" value="1"/>
</dbReference>
<dbReference type="SMART" id="SM00589">
    <property type="entry name" value="PRY"/>
    <property type="match status" value="1"/>
</dbReference>
<dbReference type="CDD" id="cd16040">
    <property type="entry name" value="SPRY_PRY_SNTX"/>
    <property type="match status" value="1"/>
</dbReference>
<feature type="domain" description="RING-type" evidence="8">
    <location>
        <begin position="15"/>
        <end position="58"/>
    </location>
</feature>
<name>A0A9W7WV14_TRIRA</name>
<dbReference type="InterPro" id="IPR003879">
    <property type="entry name" value="Butyrophylin_SPRY"/>
</dbReference>
<dbReference type="CDD" id="cd19769">
    <property type="entry name" value="Bbox2_TRIM16-like"/>
    <property type="match status" value="1"/>
</dbReference>
<dbReference type="InterPro" id="IPR001841">
    <property type="entry name" value="Znf_RING"/>
</dbReference>
<dbReference type="PROSITE" id="PS50119">
    <property type="entry name" value="ZF_BBOX"/>
    <property type="match status" value="1"/>
</dbReference>
<feature type="coiled-coil region" evidence="7">
    <location>
        <begin position="226"/>
        <end position="253"/>
    </location>
</feature>
<dbReference type="EMBL" id="JAFHDT010000005">
    <property type="protein sequence ID" value="KAI7809145.1"/>
    <property type="molecule type" value="Genomic_DNA"/>
</dbReference>
<keyword evidence="5" id="KW-0391">Immunity</keyword>
<comment type="caution">
    <text evidence="11">The sequence shown here is derived from an EMBL/GenBank/DDBJ whole genome shotgun (WGS) entry which is preliminary data.</text>
</comment>
<keyword evidence="12" id="KW-1185">Reference proteome</keyword>
<protein>
    <submittedName>
        <fullName evidence="11">Tripartite motif-containing protein 16-like</fullName>
    </submittedName>
</protein>
<evidence type="ECO:0000256" key="3">
    <source>
        <dbReference type="ARBA" id="ARBA00022771"/>
    </source>
</evidence>
<feature type="domain" description="B30.2/SPRY" evidence="10">
    <location>
        <begin position="284"/>
        <end position="474"/>
    </location>
</feature>
<dbReference type="PROSITE" id="PS50188">
    <property type="entry name" value="B302_SPRY"/>
    <property type="match status" value="1"/>
</dbReference>
<dbReference type="PROSITE" id="PS00518">
    <property type="entry name" value="ZF_RING_1"/>
    <property type="match status" value="1"/>
</dbReference>
<dbReference type="Pfam" id="PF15227">
    <property type="entry name" value="zf-C3HC4_4"/>
    <property type="match status" value="1"/>
</dbReference>
<dbReference type="Pfam" id="PF00643">
    <property type="entry name" value="zf-B_box"/>
    <property type="match status" value="1"/>
</dbReference>
<dbReference type="Gene3D" id="2.60.120.920">
    <property type="match status" value="1"/>
</dbReference>
<dbReference type="InterPro" id="IPR003877">
    <property type="entry name" value="SPRY_dom"/>
</dbReference>
<dbReference type="AlphaFoldDB" id="A0A9W7WV14"/>
<dbReference type="Proteomes" id="UP001059041">
    <property type="component" value="Linkage Group LG5"/>
</dbReference>
<evidence type="ECO:0000256" key="7">
    <source>
        <dbReference type="SAM" id="Coils"/>
    </source>
</evidence>
<proteinExistence type="predicted"/>
<dbReference type="SUPFAM" id="SSF57845">
    <property type="entry name" value="B-box zinc-binding domain"/>
    <property type="match status" value="1"/>
</dbReference>
<organism evidence="11 12">
    <name type="scientific">Triplophysa rosa</name>
    <name type="common">Cave loach</name>
    <dbReference type="NCBI Taxonomy" id="992332"/>
    <lineage>
        <taxon>Eukaryota</taxon>
        <taxon>Metazoa</taxon>
        <taxon>Chordata</taxon>
        <taxon>Craniata</taxon>
        <taxon>Vertebrata</taxon>
        <taxon>Euteleostomi</taxon>
        <taxon>Actinopterygii</taxon>
        <taxon>Neopterygii</taxon>
        <taxon>Teleostei</taxon>
        <taxon>Ostariophysi</taxon>
        <taxon>Cypriniformes</taxon>
        <taxon>Nemacheilidae</taxon>
        <taxon>Triplophysa</taxon>
    </lineage>
</organism>
<feature type="domain" description="B box-type" evidence="9">
    <location>
        <begin position="150"/>
        <end position="190"/>
    </location>
</feature>
<evidence type="ECO:0000313" key="11">
    <source>
        <dbReference type="EMBL" id="KAI7809145.1"/>
    </source>
</evidence>
<dbReference type="SMART" id="SM00449">
    <property type="entry name" value="SPRY"/>
    <property type="match status" value="1"/>
</dbReference>
<evidence type="ECO:0000256" key="4">
    <source>
        <dbReference type="ARBA" id="ARBA00022833"/>
    </source>
</evidence>
<keyword evidence="2" id="KW-0479">Metal-binding</keyword>
<dbReference type="Gene3D" id="4.10.830.40">
    <property type="match status" value="1"/>
</dbReference>
<dbReference type="InterPro" id="IPR006574">
    <property type="entry name" value="PRY"/>
</dbReference>
<dbReference type="SUPFAM" id="SSF49899">
    <property type="entry name" value="Concanavalin A-like lectins/glucanases"/>
    <property type="match status" value="1"/>
</dbReference>
<keyword evidence="7" id="KW-0175">Coiled coil</keyword>
<dbReference type="InterPro" id="IPR013083">
    <property type="entry name" value="Znf_RING/FYVE/PHD"/>
</dbReference>
<keyword evidence="3 6" id="KW-0863">Zinc-finger</keyword>
<reference evidence="11" key="1">
    <citation type="submission" date="2021-02" db="EMBL/GenBank/DDBJ databases">
        <title>Comparative genomics reveals that relaxation of natural selection precedes convergent phenotypic evolution of cavefish.</title>
        <authorList>
            <person name="Peng Z."/>
        </authorList>
    </citation>
    <scope>NUCLEOTIDE SEQUENCE</scope>
    <source>
        <tissue evidence="11">Muscle</tissue>
    </source>
</reference>
<dbReference type="SUPFAM" id="SSF57850">
    <property type="entry name" value="RING/U-box"/>
    <property type="match status" value="1"/>
</dbReference>
<dbReference type="InterPro" id="IPR000315">
    <property type="entry name" value="Znf_B-box"/>
</dbReference>
<dbReference type="PRINTS" id="PR01407">
    <property type="entry name" value="BUTYPHLNCDUF"/>
</dbReference>
<accession>A0A9W7WV14</accession>
<evidence type="ECO:0000313" key="12">
    <source>
        <dbReference type="Proteomes" id="UP001059041"/>
    </source>
</evidence>
<dbReference type="Pfam" id="PF25600">
    <property type="entry name" value="TRIM_CC"/>
    <property type="match status" value="1"/>
</dbReference>
<sequence>MAEASISVFQDQFSCSICLDLLKDPVTINCGHSYCVSCITDCWNQEDEKRVYSCPQCRQTFTPRPALVKNIMLADVVEKLKMTRLLKTDQHAPSYAGPEDVECDVCTGRKHKAVKSCLVCFESYCQTHFERHEEFRSGKRHKVIDATGKLKQMICSQHDKQLEIYCRTDHQCICYLCTMDEHRNHDTVAAVLERREKERSAQTAVEDTERIFTELIRSIEKRRSEVIQLIRDQEKTAQEIDDLRRRHDEMEQLSNTEDHITFLKVTEICKIMTQGIVKVLSLEEVVLFLGFKICLFVCSSDFHHPTFDANTAQNNISLSEGNRVASCTKTVQEYPDHQDRFDYWEQVLCSESVCGRCYWEVEWSGSAGVSISVSYKSISRKGKTDDYAFGKNNQSWRLFCSPSKCSFWHNKRGRILALPFRSCRIGVYVDHSAGILSFYSVSDTMTLIHRVHTTFTQPLYPGFGFNLKTSVKLF</sequence>
<evidence type="ECO:0000259" key="8">
    <source>
        <dbReference type="PROSITE" id="PS50089"/>
    </source>
</evidence>
<dbReference type="Gene3D" id="3.30.40.10">
    <property type="entry name" value="Zinc/RING finger domain, C3HC4 (zinc finger)"/>
    <property type="match status" value="1"/>
</dbReference>
<dbReference type="PROSITE" id="PS50089">
    <property type="entry name" value="ZF_RING_2"/>
    <property type="match status" value="1"/>
</dbReference>
<evidence type="ECO:0000256" key="5">
    <source>
        <dbReference type="ARBA" id="ARBA00022859"/>
    </source>
</evidence>
<dbReference type="InterPro" id="IPR051051">
    <property type="entry name" value="E3_ubiq-ligase_TRIM/RNF"/>
</dbReference>
<evidence type="ECO:0000259" key="9">
    <source>
        <dbReference type="PROSITE" id="PS50119"/>
    </source>
</evidence>
<evidence type="ECO:0000259" key="10">
    <source>
        <dbReference type="PROSITE" id="PS50188"/>
    </source>
</evidence>
<evidence type="ECO:0000256" key="2">
    <source>
        <dbReference type="ARBA" id="ARBA00022723"/>
    </source>
</evidence>
<dbReference type="GO" id="GO:0005737">
    <property type="term" value="C:cytoplasm"/>
    <property type="evidence" value="ECO:0007669"/>
    <property type="project" value="UniProtKB-ARBA"/>
</dbReference>
<dbReference type="Pfam" id="PF00622">
    <property type="entry name" value="SPRY"/>
    <property type="match status" value="1"/>
</dbReference>
<evidence type="ECO:0000256" key="1">
    <source>
        <dbReference type="ARBA" id="ARBA00022588"/>
    </source>
</evidence>
<dbReference type="InterPro" id="IPR017907">
    <property type="entry name" value="Znf_RING_CS"/>
</dbReference>
<keyword evidence="1" id="KW-0399">Innate immunity</keyword>
<dbReference type="Gene3D" id="3.30.160.60">
    <property type="entry name" value="Classic Zinc Finger"/>
    <property type="match status" value="1"/>
</dbReference>
<gene>
    <name evidence="11" type="ORF">IRJ41_000546</name>
</gene>
<dbReference type="InterPro" id="IPR013320">
    <property type="entry name" value="ConA-like_dom_sf"/>
</dbReference>
<dbReference type="SMART" id="SM00184">
    <property type="entry name" value="RING"/>
    <property type="match status" value="1"/>
</dbReference>
<dbReference type="GO" id="GO:0045087">
    <property type="term" value="P:innate immune response"/>
    <property type="evidence" value="ECO:0007669"/>
    <property type="project" value="UniProtKB-KW"/>
</dbReference>